<dbReference type="Gene3D" id="1.20.950.20">
    <property type="entry name" value="Transmembrane di-heme cytochromes, Chain C"/>
    <property type="match status" value="1"/>
</dbReference>
<keyword evidence="3 7" id="KW-0812">Transmembrane</keyword>
<keyword evidence="6 7" id="KW-0472">Membrane</keyword>
<feature type="transmembrane region" description="Helical" evidence="7">
    <location>
        <begin position="126"/>
        <end position="148"/>
    </location>
</feature>
<comment type="subcellular location">
    <subcellularLocation>
        <location evidence="1">Cell membrane</location>
        <topology evidence="1">Multi-pass membrane protein</topology>
    </subcellularLocation>
</comment>
<feature type="transmembrane region" description="Helical" evidence="7">
    <location>
        <begin position="210"/>
        <end position="232"/>
    </location>
</feature>
<keyword evidence="5 9" id="KW-0560">Oxidoreductase</keyword>
<dbReference type="Pfam" id="PF02665">
    <property type="entry name" value="Nitrate_red_gam"/>
    <property type="match status" value="1"/>
</dbReference>
<evidence type="ECO:0000256" key="4">
    <source>
        <dbReference type="ARBA" id="ARBA00022989"/>
    </source>
</evidence>
<reference evidence="9" key="1">
    <citation type="journal article" date="2021" name="bioRxiv">
        <title>Unraveling nitrogen, sulfur and carbon metabolic pathways and microbial community transcriptional responses to substrate deprivation and toxicity stresses in a bioreactor mimicking anoxic brackish coastal sediment conditions.</title>
        <authorList>
            <person name="Martins P.D."/>
            <person name="Echeveste M.J."/>
            <person name="Arshad A."/>
            <person name="Kurth J."/>
            <person name="Ouboter H."/>
            <person name="Jetten M.S.M."/>
            <person name="Welte C.U."/>
        </authorList>
    </citation>
    <scope>NUCLEOTIDE SEQUENCE</scope>
    <source>
        <strain evidence="9">MAG_39</strain>
    </source>
</reference>
<gene>
    <name evidence="9" type="ORF">K8I29_03195</name>
</gene>
<keyword evidence="4 7" id="KW-1133">Transmembrane helix</keyword>
<feature type="transmembrane region" description="Helical" evidence="7">
    <location>
        <begin position="12"/>
        <end position="31"/>
    </location>
</feature>
<evidence type="ECO:0000313" key="10">
    <source>
        <dbReference type="Proteomes" id="UP000705867"/>
    </source>
</evidence>
<comment type="caution">
    <text evidence="9">The sequence shown here is derived from an EMBL/GenBank/DDBJ whole genome shotgun (WGS) entry which is preliminary data.</text>
</comment>
<dbReference type="AlphaFoldDB" id="A0A953J8Q6"/>
<evidence type="ECO:0000256" key="2">
    <source>
        <dbReference type="ARBA" id="ARBA00022475"/>
    </source>
</evidence>
<evidence type="ECO:0000259" key="8">
    <source>
        <dbReference type="Pfam" id="PF02665"/>
    </source>
</evidence>
<organism evidence="9 10">
    <name type="scientific">Candidatus Nitrobium versatile</name>
    <dbReference type="NCBI Taxonomy" id="2884831"/>
    <lineage>
        <taxon>Bacteria</taxon>
        <taxon>Pseudomonadati</taxon>
        <taxon>Nitrospirota</taxon>
        <taxon>Nitrospiria</taxon>
        <taxon>Nitrospirales</taxon>
        <taxon>Nitrospiraceae</taxon>
        <taxon>Candidatus Nitrobium</taxon>
    </lineage>
</organism>
<dbReference type="GO" id="GO:0005886">
    <property type="term" value="C:plasma membrane"/>
    <property type="evidence" value="ECO:0007669"/>
    <property type="project" value="UniProtKB-SubCell"/>
</dbReference>
<reference evidence="9" key="2">
    <citation type="submission" date="2021-08" db="EMBL/GenBank/DDBJ databases">
        <authorList>
            <person name="Dalcin Martins P."/>
        </authorList>
    </citation>
    <scope>NUCLEOTIDE SEQUENCE</scope>
    <source>
        <strain evidence="9">MAG_39</strain>
    </source>
</reference>
<feature type="domain" description="NarG-like" evidence="8">
    <location>
        <begin position="125"/>
        <end position="245"/>
    </location>
</feature>
<evidence type="ECO:0000256" key="5">
    <source>
        <dbReference type="ARBA" id="ARBA00023002"/>
    </source>
</evidence>
<evidence type="ECO:0000256" key="7">
    <source>
        <dbReference type="SAM" id="Phobius"/>
    </source>
</evidence>
<feature type="transmembrane region" description="Helical" evidence="7">
    <location>
        <begin position="76"/>
        <end position="99"/>
    </location>
</feature>
<keyword evidence="2" id="KW-1003">Cell membrane</keyword>
<feature type="transmembrane region" description="Helical" evidence="7">
    <location>
        <begin position="160"/>
        <end position="177"/>
    </location>
</feature>
<accession>A0A953J8Q6</accession>
<sequence length="276" mass="31728">MDVFLVDYPKPWLLFWIAVLVAHGYMDFSFYRKWSGWARGIKQSLPAGNSRWRAFLLWGAEVLLQRQLFGLSPFRWLAHILIFWGFVGLALLSLCTFILKPAEYLGIGGIWTHFFLRGEGYPLVKIWGDACGLALLLGLVLAGIRRFVIRPPQQSNNQMDFFLLLLLFWLTLSGFVLEGLRLSLVPYETARYSFIGQYFVFPGNYTVEQLGPWLTAAWIAHAFSVVGFLVYLPHSKMMHSILAPLVIALNALEEQKREDIYWPDIKKYRATKSPGD</sequence>
<evidence type="ECO:0000256" key="6">
    <source>
        <dbReference type="ARBA" id="ARBA00023136"/>
    </source>
</evidence>
<evidence type="ECO:0000313" key="9">
    <source>
        <dbReference type="EMBL" id="MBZ0155204.1"/>
    </source>
</evidence>
<dbReference type="EMBL" id="JAIOIV010000028">
    <property type="protein sequence ID" value="MBZ0155204.1"/>
    <property type="molecule type" value="Genomic_DNA"/>
</dbReference>
<dbReference type="EC" id="1.7.99.4" evidence="9"/>
<proteinExistence type="predicted"/>
<name>A0A953J8Q6_9BACT</name>
<dbReference type="InterPro" id="IPR036197">
    <property type="entry name" value="NarG-like_sf"/>
</dbReference>
<dbReference type="Proteomes" id="UP000705867">
    <property type="component" value="Unassembled WGS sequence"/>
</dbReference>
<dbReference type="InterPro" id="IPR023234">
    <property type="entry name" value="NarG-like_domain"/>
</dbReference>
<evidence type="ECO:0000256" key="1">
    <source>
        <dbReference type="ARBA" id="ARBA00004651"/>
    </source>
</evidence>
<evidence type="ECO:0000256" key="3">
    <source>
        <dbReference type="ARBA" id="ARBA00022692"/>
    </source>
</evidence>
<dbReference type="SUPFAM" id="SSF103501">
    <property type="entry name" value="Respiratory nitrate reductase 1 gamma chain"/>
    <property type="match status" value="1"/>
</dbReference>
<dbReference type="GO" id="GO:0016491">
    <property type="term" value="F:oxidoreductase activity"/>
    <property type="evidence" value="ECO:0007669"/>
    <property type="project" value="UniProtKB-KW"/>
</dbReference>
<protein>
    <submittedName>
        <fullName evidence="9">Respiratory nitrate reductase subunit gamma</fullName>
        <ecNumber evidence="9">1.7.99.4</ecNumber>
    </submittedName>
</protein>